<feature type="transmembrane region" description="Helical" evidence="1">
    <location>
        <begin position="6"/>
        <end position="27"/>
    </location>
</feature>
<keyword evidence="1" id="KW-0472">Membrane</keyword>
<dbReference type="Proteomes" id="UP000257109">
    <property type="component" value="Unassembled WGS sequence"/>
</dbReference>
<dbReference type="EMBL" id="QJKJ01004650">
    <property type="protein sequence ID" value="RDX93276.1"/>
    <property type="molecule type" value="Genomic_DNA"/>
</dbReference>
<evidence type="ECO:0000313" key="3">
    <source>
        <dbReference type="Proteomes" id="UP000257109"/>
    </source>
</evidence>
<evidence type="ECO:0000313" key="2">
    <source>
        <dbReference type="EMBL" id="RDX93276.1"/>
    </source>
</evidence>
<organism evidence="2 3">
    <name type="scientific">Mucuna pruriens</name>
    <name type="common">Velvet bean</name>
    <name type="synonym">Dolichos pruriens</name>
    <dbReference type="NCBI Taxonomy" id="157652"/>
    <lineage>
        <taxon>Eukaryota</taxon>
        <taxon>Viridiplantae</taxon>
        <taxon>Streptophyta</taxon>
        <taxon>Embryophyta</taxon>
        <taxon>Tracheophyta</taxon>
        <taxon>Spermatophyta</taxon>
        <taxon>Magnoliopsida</taxon>
        <taxon>eudicotyledons</taxon>
        <taxon>Gunneridae</taxon>
        <taxon>Pentapetalae</taxon>
        <taxon>rosids</taxon>
        <taxon>fabids</taxon>
        <taxon>Fabales</taxon>
        <taxon>Fabaceae</taxon>
        <taxon>Papilionoideae</taxon>
        <taxon>50 kb inversion clade</taxon>
        <taxon>NPAAA clade</taxon>
        <taxon>indigoferoid/millettioid clade</taxon>
        <taxon>Phaseoleae</taxon>
        <taxon>Mucuna</taxon>
    </lineage>
</organism>
<accession>A0A371GS01</accession>
<keyword evidence="3" id="KW-1185">Reference proteome</keyword>
<evidence type="ECO:0000256" key="1">
    <source>
        <dbReference type="SAM" id="Phobius"/>
    </source>
</evidence>
<keyword evidence="1" id="KW-0812">Transmembrane</keyword>
<proteinExistence type="predicted"/>
<dbReference type="OrthoDB" id="1431420at2759"/>
<name>A0A371GS01_MUCPR</name>
<protein>
    <submittedName>
        <fullName evidence="2">Uncharacterized protein</fullName>
    </submittedName>
</protein>
<gene>
    <name evidence="2" type="ORF">CR513_24478</name>
</gene>
<dbReference type="AlphaFoldDB" id="A0A371GS01"/>
<feature type="non-terminal residue" evidence="2">
    <location>
        <position position="1"/>
    </location>
</feature>
<reference evidence="2" key="1">
    <citation type="submission" date="2018-05" db="EMBL/GenBank/DDBJ databases">
        <title>Draft genome of Mucuna pruriens seed.</title>
        <authorList>
            <person name="Nnadi N.E."/>
            <person name="Vos R."/>
            <person name="Hasami M.H."/>
            <person name="Devisetty U.K."/>
            <person name="Aguiy J.C."/>
        </authorList>
    </citation>
    <scope>NUCLEOTIDE SEQUENCE [LARGE SCALE GENOMIC DNA]</scope>
    <source>
        <strain evidence="2">JCA_2017</strain>
    </source>
</reference>
<sequence length="65" mass="7290">MKRGYSVAVAFSAIYVIMFFLCLSYSIKVEGVRHLKHESPHSSFITLIINRAYSGPSHRGRGESS</sequence>
<keyword evidence="1" id="KW-1133">Transmembrane helix</keyword>
<comment type="caution">
    <text evidence="2">The sequence shown here is derived from an EMBL/GenBank/DDBJ whole genome shotgun (WGS) entry which is preliminary data.</text>
</comment>